<proteinExistence type="predicted"/>
<sequence length="85" mass="9326">MPRARDAGRRWLKAAGMAMARRRRRCSRGGKVRYLAATAAVPPDPARIWRVAAVGDDDDDGRQQLATVSAGFGCRRQLATMAAVW</sequence>
<evidence type="ECO:0000313" key="1">
    <source>
        <dbReference type="EnsemblPlants" id="ORGLA11G0218300.1"/>
    </source>
</evidence>
<keyword evidence="2" id="KW-1185">Reference proteome</keyword>
<dbReference type="Gramene" id="ORGLA11G0218300.1">
    <property type="protein sequence ID" value="ORGLA11G0218300.1"/>
    <property type="gene ID" value="ORGLA11G0218300"/>
</dbReference>
<protein>
    <submittedName>
        <fullName evidence="1">Uncharacterized protein</fullName>
    </submittedName>
</protein>
<dbReference type="AlphaFoldDB" id="I1R341"/>
<accession>I1R341</accession>
<reference evidence="1" key="1">
    <citation type="submission" date="2015-06" db="UniProtKB">
        <authorList>
            <consortium name="EnsemblPlants"/>
        </authorList>
    </citation>
    <scope>IDENTIFICATION</scope>
</reference>
<organism evidence="1 2">
    <name type="scientific">Oryza glaberrima</name>
    <name type="common">African rice</name>
    <dbReference type="NCBI Taxonomy" id="4538"/>
    <lineage>
        <taxon>Eukaryota</taxon>
        <taxon>Viridiplantae</taxon>
        <taxon>Streptophyta</taxon>
        <taxon>Embryophyta</taxon>
        <taxon>Tracheophyta</taxon>
        <taxon>Spermatophyta</taxon>
        <taxon>Magnoliopsida</taxon>
        <taxon>Liliopsida</taxon>
        <taxon>Poales</taxon>
        <taxon>Poaceae</taxon>
        <taxon>BOP clade</taxon>
        <taxon>Oryzoideae</taxon>
        <taxon>Oryzeae</taxon>
        <taxon>Oryzinae</taxon>
        <taxon>Oryza</taxon>
    </lineage>
</organism>
<dbReference type="EnsemblPlants" id="ORGLA11G0218300.1">
    <property type="protein sequence ID" value="ORGLA11G0218300.1"/>
    <property type="gene ID" value="ORGLA11G0218300"/>
</dbReference>
<name>I1R341_ORYGL</name>
<evidence type="ECO:0000313" key="2">
    <source>
        <dbReference type="Proteomes" id="UP000007306"/>
    </source>
</evidence>
<reference evidence="2" key="2">
    <citation type="submission" date="2018-04" db="EMBL/GenBank/DDBJ databases">
        <title>OglaRS2 (Oryza glaberrima Reference Sequence Version 2).</title>
        <authorList>
            <person name="Zhang J."/>
            <person name="Kudrna D."/>
            <person name="Lee S."/>
            <person name="Talag J."/>
            <person name="Rajasekar S."/>
            <person name="Wing R.A."/>
        </authorList>
    </citation>
    <scope>NUCLEOTIDE SEQUENCE [LARGE SCALE GENOMIC DNA]</scope>
    <source>
        <strain evidence="2">cv. IRGC 96717</strain>
    </source>
</reference>
<dbReference type="Proteomes" id="UP000007306">
    <property type="component" value="Unassembled WGS sequence"/>
</dbReference>
<dbReference type="HOGENOM" id="CLU_2516364_0_0_1"/>